<name>X7ZKL9_MYCXE</name>
<protein>
    <submittedName>
        <fullName evidence="1">Uncharacterized protein</fullName>
    </submittedName>
</protein>
<sequence>MRKPGRYAMVACSTMPANIAAARTASSEWNRVRPTVLLLTR</sequence>
<reference evidence="1" key="1">
    <citation type="submission" date="2014-01" db="EMBL/GenBank/DDBJ databases">
        <authorList>
            <person name="Brown-Elliot B."/>
            <person name="Wallace R."/>
            <person name="Lenaerts A."/>
            <person name="Ordway D."/>
            <person name="DeGroote M.A."/>
            <person name="Parker T."/>
            <person name="Sizemore C."/>
            <person name="Tallon L.J."/>
            <person name="Sadzewicz L.K."/>
            <person name="Sengamalay N."/>
            <person name="Fraser C.M."/>
            <person name="Hine E."/>
            <person name="Shefchek K.A."/>
            <person name="Das S.P."/>
            <person name="Tettelin H."/>
        </authorList>
    </citation>
    <scope>NUCLEOTIDE SEQUENCE [LARGE SCALE GENOMIC DNA]</scope>
    <source>
        <strain evidence="1">4042</strain>
    </source>
</reference>
<proteinExistence type="predicted"/>
<dbReference type="AlphaFoldDB" id="X7ZKL9"/>
<comment type="caution">
    <text evidence="1">The sequence shown here is derived from an EMBL/GenBank/DDBJ whole genome shotgun (WGS) entry which is preliminary data.</text>
</comment>
<organism evidence="1">
    <name type="scientific">Mycobacterium xenopi 4042</name>
    <dbReference type="NCBI Taxonomy" id="1299334"/>
    <lineage>
        <taxon>Bacteria</taxon>
        <taxon>Bacillati</taxon>
        <taxon>Actinomycetota</taxon>
        <taxon>Actinomycetes</taxon>
        <taxon>Mycobacteriales</taxon>
        <taxon>Mycobacteriaceae</taxon>
        <taxon>Mycobacterium</taxon>
    </lineage>
</organism>
<accession>X7ZKL9</accession>
<dbReference type="PATRIC" id="fig|1299334.3.peg.8001"/>
<dbReference type="EMBL" id="JAOB01000073">
    <property type="protein sequence ID" value="EUA19238.1"/>
    <property type="molecule type" value="Genomic_DNA"/>
</dbReference>
<gene>
    <name evidence="1" type="ORF">I553_10397</name>
</gene>
<evidence type="ECO:0000313" key="1">
    <source>
        <dbReference type="EMBL" id="EUA19238.1"/>
    </source>
</evidence>